<evidence type="ECO:0000259" key="11">
    <source>
        <dbReference type="PROSITE" id="PS51483"/>
    </source>
</evidence>
<evidence type="ECO:0000313" key="12">
    <source>
        <dbReference type="EMBL" id="AYO27979.1"/>
    </source>
</evidence>
<evidence type="ECO:0000256" key="6">
    <source>
        <dbReference type="ARBA" id="ARBA00022840"/>
    </source>
</evidence>
<dbReference type="InterPro" id="IPR041616">
    <property type="entry name" value="PheRS_beta_core"/>
</dbReference>
<dbReference type="EMBL" id="MG922864">
    <property type="protein sequence ID" value="AYO27979.1"/>
    <property type="molecule type" value="Genomic_DNA"/>
</dbReference>
<dbReference type="GO" id="GO:0000287">
    <property type="term" value="F:magnesium ion binding"/>
    <property type="evidence" value="ECO:0007669"/>
    <property type="project" value="InterPro"/>
</dbReference>
<dbReference type="InterPro" id="IPR020825">
    <property type="entry name" value="Phe-tRNA_synthase-like_B3/B4"/>
</dbReference>
<sequence>MKFSWKSLNELINIKHIQINTLASKLTLAGFEVEEIIYVDYMNDYVINIDIIANRQDIACVIGLAEELSIILDIPLKDPISQIYSGNYNKNADQQYLLNTFHNSKSILNIAIQHIKNIQVFKLPLWLKNYLIIHEIKPSETILDIIHYIHIKWGQDIHILDYQSITQEPFNIKLINSIQLNKVNSLQSINKTVQTELLQYNKKTISTNGYSINNRYTYKSLSSSIIVLSTILDPIYIDNNIRNKTSTKHLKHINRNYFMKAYREAIQLITKFTSSKAQIEYSYHRKQLKRIINIPKNLIYNILGPLNNQSRAYTPIHIIFNILLQLRFQPQYKNNIFTVIVPLHRHEDIQRPIDIIEEIGRIYGFNKFIDNLPAKNQQGYINDNTQNIHKIRKIFRDIGLHEIKNYSLQKYSNDKHISLHNPLAQDQSHLKTSLLHNLIQTKEYNIKHRNKNIEGFEIGNIFYKEDNKSFRETTNIGGVLGNTNFARQSWSNSVHELTWFQAKGTIEELFDRLKLKSSIEWVSITQNNYAINSYYNLNIYHQKRSALLYNKFTKEHLGIFGELTKKLHDKLNIHHKTYIFEMNINALSQTIRKYNHLKYIIKPYSCYPSVTRDISIRLKFDLNIDYIKKSISKNNSRLIESIEIFNEYEKIIHSKKEKYIGIRITYRAQNRTLNDKDIINIDNQINNIIHDYL</sequence>
<dbReference type="RefSeq" id="YP_009546631.1">
    <property type="nucleotide sequence ID" value="NC_040158.1"/>
</dbReference>
<name>A0A3G2QYD3_9FLOR</name>
<dbReference type="PANTHER" id="PTHR10947">
    <property type="entry name" value="PHENYLALANYL-TRNA SYNTHETASE BETA CHAIN AND LEUCINE-RICH REPEAT-CONTAINING PROTEIN 47"/>
    <property type="match status" value="1"/>
</dbReference>
<keyword evidence="5" id="KW-0547">Nucleotide-binding</keyword>
<keyword evidence="6" id="KW-0067">ATP-binding</keyword>
<keyword evidence="8" id="KW-0648">Protein biosynthesis</keyword>
<dbReference type="SMART" id="SM00874">
    <property type="entry name" value="B5"/>
    <property type="match status" value="1"/>
</dbReference>
<dbReference type="SUPFAM" id="SSF56037">
    <property type="entry name" value="PheT/TilS domain"/>
    <property type="match status" value="1"/>
</dbReference>
<dbReference type="SUPFAM" id="SSF54991">
    <property type="entry name" value="Anticodon-binding domain of PheRS"/>
    <property type="match status" value="1"/>
</dbReference>
<dbReference type="EC" id="6.1.1.20" evidence="2"/>
<evidence type="ECO:0000256" key="3">
    <source>
        <dbReference type="ARBA" id="ARBA00022598"/>
    </source>
</evidence>
<dbReference type="SMART" id="SM00896">
    <property type="entry name" value="FDX-ACB"/>
    <property type="match status" value="1"/>
</dbReference>
<dbReference type="AlphaFoldDB" id="A0A3G2QYD3"/>
<evidence type="ECO:0000256" key="9">
    <source>
        <dbReference type="ARBA" id="ARBA00023146"/>
    </source>
</evidence>
<dbReference type="PROSITE" id="PS51483">
    <property type="entry name" value="B5"/>
    <property type="match status" value="1"/>
</dbReference>
<keyword evidence="3" id="KW-0436">Ligase</keyword>
<dbReference type="GO" id="GO:0006432">
    <property type="term" value="P:phenylalanyl-tRNA aminoacylation"/>
    <property type="evidence" value="ECO:0007669"/>
    <property type="project" value="InterPro"/>
</dbReference>
<dbReference type="Gene3D" id="3.30.56.10">
    <property type="match status" value="2"/>
</dbReference>
<dbReference type="InterPro" id="IPR045060">
    <property type="entry name" value="Phe-tRNA-ligase_IIc_bsu"/>
</dbReference>
<evidence type="ECO:0000256" key="5">
    <source>
        <dbReference type="ARBA" id="ARBA00022741"/>
    </source>
</evidence>
<feature type="domain" description="FDX-ACB" evidence="10">
    <location>
        <begin position="605"/>
        <end position="693"/>
    </location>
</feature>
<dbReference type="Pfam" id="PF03484">
    <property type="entry name" value="B5"/>
    <property type="match status" value="1"/>
</dbReference>
<dbReference type="SUPFAM" id="SSF46955">
    <property type="entry name" value="Putative DNA-binding domain"/>
    <property type="match status" value="2"/>
</dbReference>
<dbReference type="GO" id="GO:0003723">
    <property type="term" value="F:RNA binding"/>
    <property type="evidence" value="ECO:0007669"/>
    <property type="project" value="InterPro"/>
</dbReference>
<dbReference type="InterPro" id="IPR045864">
    <property type="entry name" value="aa-tRNA-synth_II/BPL/LPL"/>
</dbReference>
<feature type="domain" description="B5" evidence="11">
    <location>
        <begin position="287"/>
        <end position="370"/>
    </location>
</feature>
<evidence type="ECO:0000259" key="10">
    <source>
        <dbReference type="PROSITE" id="PS51447"/>
    </source>
</evidence>
<keyword evidence="9 12" id="KW-0030">Aminoacyl-tRNA synthetase</keyword>
<dbReference type="InterPro" id="IPR009061">
    <property type="entry name" value="DNA-bd_dom_put_sf"/>
</dbReference>
<dbReference type="GO" id="GO:0009328">
    <property type="term" value="C:phenylalanine-tRNA ligase complex"/>
    <property type="evidence" value="ECO:0007669"/>
    <property type="project" value="TreeGrafter"/>
</dbReference>
<dbReference type="PANTHER" id="PTHR10947:SF0">
    <property type="entry name" value="PHENYLALANINE--TRNA LIGASE BETA SUBUNIT"/>
    <property type="match status" value="1"/>
</dbReference>
<dbReference type="Pfam" id="PF03483">
    <property type="entry name" value="B3_4"/>
    <property type="match status" value="1"/>
</dbReference>
<evidence type="ECO:0000256" key="8">
    <source>
        <dbReference type="ARBA" id="ARBA00022917"/>
    </source>
</evidence>
<dbReference type="SUPFAM" id="SSF55681">
    <property type="entry name" value="Class II aaRS and biotin synthetases"/>
    <property type="match status" value="1"/>
</dbReference>
<dbReference type="GO" id="GO:0005524">
    <property type="term" value="F:ATP binding"/>
    <property type="evidence" value="ECO:0007669"/>
    <property type="project" value="UniProtKB-KW"/>
</dbReference>
<dbReference type="InterPro" id="IPR005146">
    <property type="entry name" value="B3/B4_tRNA-bd"/>
</dbReference>
<dbReference type="Pfam" id="PF17759">
    <property type="entry name" value="tRNA_synthFbeta"/>
    <property type="match status" value="1"/>
</dbReference>
<dbReference type="Gene3D" id="3.50.40.10">
    <property type="entry name" value="Phenylalanyl-trna Synthetase, Chain B, domain 3"/>
    <property type="match status" value="1"/>
</dbReference>
<evidence type="ECO:0000256" key="2">
    <source>
        <dbReference type="ARBA" id="ARBA00012814"/>
    </source>
</evidence>
<geneLocation type="plastid" evidence="12"/>
<keyword evidence="4" id="KW-0479">Metal-binding</keyword>
<evidence type="ECO:0000256" key="1">
    <source>
        <dbReference type="ARBA" id="ARBA00001946"/>
    </source>
</evidence>
<evidence type="ECO:0000256" key="7">
    <source>
        <dbReference type="ARBA" id="ARBA00022842"/>
    </source>
</evidence>
<dbReference type="Gene3D" id="3.30.70.380">
    <property type="entry name" value="Ferrodoxin-fold anticodon-binding domain"/>
    <property type="match status" value="1"/>
</dbReference>
<proteinExistence type="predicted"/>
<keyword evidence="12" id="KW-0934">Plastid</keyword>
<dbReference type="InterPro" id="IPR005147">
    <property type="entry name" value="tRNA_synthase_B5-dom"/>
</dbReference>
<dbReference type="GeneID" id="38573253"/>
<dbReference type="PROSITE" id="PS51447">
    <property type="entry name" value="FDX_ACB"/>
    <property type="match status" value="1"/>
</dbReference>
<dbReference type="InterPro" id="IPR005121">
    <property type="entry name" value="Fdx_antiC-bd"/>
</dbReference>
<dbReference type="Pfam" id="PF03147">
    <property type="entry name" value="FDX-ACB"/>
    <property type="match status" value="1"/>
</dbReference>
<gene>
    <name evidence="12" type="primary">syfB</name>
</gene>
<dbReference type="InterPro" id="IPR036690">
    <property type="entry name" value="Fdx_antiC-bd_sf"/>
</dbReference>
<reference evidence="12" key="1">
    <citation type="submission" date="2018-02" db="EMBL/GenBank/DDBJ databases">
        <title>Two new speices of Gelidium (Gelidiales, Rhodophyta) from California, USA.</title>
        <authorList>
            <person name="Hughey J.R."/>
            <person name="Boo G.H."/>
        </authorList>
    </citation>
    <scope>NUCLEOTIDE SEQUENCE</scope>
    <source>
        <strain evidence="12">Saxicolous in mid-intertidal on shaded rock faces</strain>
    </source>
</reference>
<accession>A0A3G2QYD3</accession>
<evidence type="ECO:0000256" key="4">
    <source>
        <dbReference type="ARBA" id="ARBA00022723"/>
    </source>
</evidence>
<dbReference type="Gene3D" id="3.30.930.10">
    <property type="entry name" value="Bira Bifunctional Protein, Domain 2"/>
    <property type="match status" value="1"/>
</dbReference>
<protein>
    <recommendedName>
        <fullName evidence="2">phenylalanine--tRNA ligase</fullName>
        <ecNumber evidence="2">6.1.1.20</ecNumber>
    </recommendedName>
</protein>
<keyword evidence="7" id="KW-0460">Magnesium</keyword>
<dbReference type="GO" id="GO:0004826">
    <property type="term" value="F:phenylalanine-tRNA ligase activity"/>
    <property type="evidence" value="ECO:0007669"/>
    <property type="project" value="UniProtKB-EC"/>
</dbReference>
<organism evidence="12">
    <name type="scientific">Gelidium kathyanniae</name>
    <dbReference type="NCBI Taxonomy" id="2483893"/>
    <lineage>
        <taxon>Eukaryota</taxon>
        <taxon>Rhodophyta</taxon>
        <taxon>Florideophyceae</taxon>
        <taxon>Rhodymeniophycidae</taxon>
        <taxon>Gelidiales</taxon>
        <taxon>Gelidiaceae</taxon>
        <taxon>Gelidium</taxon>
    </lineage>
</organism>
<comment type="cofactor">
    <cofactor evidence="1">
        <name>Mg(2+)</name>
        <dbReference type="ChEBI" id="CHEBI:18420"/>
    </cofactor>
</comment>